<dbReference type="InterPro" id="IPR011583">
    <property type="entry name" value="Chitinase_II/V-like_cat"/>
</dbReference>
<dbReference type="Gene3D" id="3.10.50.10">
    <property type="match status" value="1"/>
</dbReference>
<dbReference type="Gene3D" id="3.20.20.80">
    <property type="entry name" value="Glycosidases"/>
    <property type="match status" value="1"/>
</dbReference>
<dbReference type="GO" id="GO:0008061">
    <property type="term" value="F:chitin binding"/>
    <property type="evidence" value="ECO:0007669"/>
    <property type="project" value="InterPro"/>
</dbReference>
<dbReference type="EMBL" id="MHSA01000013">
    <property type="protein sequence ID" value="OHA34315.1"/>
    <property type="molecule type" value="Genomic_DNA"/>
</dbReference>
<gene>
    <name evidence="2" type="ORF">A2938_02160</name>
</gene>
<dbReference type="InterPro" id="IPR017853">
    <property type="entry name" value="GH"/>
</dbReference>
<evidence type="ECO:0000259" key="1">
    <source>
        <dbReference type="PROSITE" id="PS51910"/>
    </source>
</evidence>
<protein>
    <recommendedName>
        <fullName evidence="1">GH18 domain-containing protein</fullName>
    </recommendedName>
</protein>
<dbReference type="PANTHER" id="PTHR46066:SF2">
    <property type="entry name" value="CHITINASE DOMAIN-CONTAINING PROTEIN 1"/>
    <property type="match status" value="1"/>
</dbReference>
<comment type="caution">
    <text evidence="2">The sequence shown here is derived from an EMBL/GenBank/DDBJ whole genome shotgun (WGS) entry which is preliminary data.</text>
</comment>
<evidence type="ECO:0000313" key="3">
    <source>
        <dbReference type="Proteomes" id="UP000177797"/>
    </source>
</evidence>
<dbReference type="PANTHER" id="PTHR46066">
    <property type="entry name" value="CHITINASE DOMAIN-CONTAINING PROTEIN 1 FAMILY MEMBER"/>
    <property type="match status" value="1"/>
</dbReference>
<sequence>MDKILKNVLLFLFFVFIISIPTITYAYAFEKVFYLSGGKSGIESLKNNADKIDILAPQSYSISAKLLPSGSVSAEIKNFASKNHIKVMPLIVNAGFSQSVIHNLLTSTTAQDNIIQYMIKEAASNNYVGWQLDLEHIYFRDKDLYSNFVEKTASAFREKNLILSIAAVARKSDYEDSDFYMNWSGAFDYKRLAESLDFISIMTYDDPNSKSSPATIPFVEEILAYLIDKIPPQKLSLGIPLYYWGWSMEPFKRVRTGGTYERIKFIKTTYPIWWQGFDNTKGVPWLFYVDSGKRYIIWFENEKSFTNRIEIIKNDQLRGFSAWVLGMEDPKIWNVLDNN</sequence>
<dbReference type="AlphaFoldDB" id="A0A1G2NE04"/>
<name>A0A1G2NE04_9BACT</name>
<reference evidence="2 3" key="1">
    <citation type="journal article" date="2016" name="Nat. Commun.">
        <title>Thousands of microbial genomes shed light on interconnected biogeochemical processes in an aquifer system.</title>
        <authorList>
            <person name="Anantharaman K."/>
            <person name="Brown C.T."/>
            <person name="Hug L.A."/>
            <person name="Sharon I."/>
            <person name="Castelle C.J."/>
            <person name="Probst A.J."/>
            <person name="Thomas B.C."/>
            <person name="Singh A."/>
            <person name="Wilkins M.J."/>
            <person name="Karaoz U."/>
            <person name="Brodie E.L."/>
            <person name="Williams K.H."/>
            <person name="Hubbard S.S."/>
            <person name="Banfield J.F."/>
        </authorList>
    </citation>
    <scope>NUCLEOTIDE SEQUENCE [LARGE SCALE GENOMIC DNA]</scope>
</reference>
<dbReference type="GO" id="GO:0005975">
    <property type="term" value="P:carbohydrate metabolic process"/>
    <property type="evidence" value="ECO:0007669"/>
    <property type="project" value="InterPro"/>
</dbReference>
<accession>A0A1G2NE04</accession>
<dbReference type="InterPro" id="IPR029070">
    <property type="entry name" value="Chitinase_insertion_sf"/>
</dbReference>
<dbReference type="SUPFAM" id="SSF51445">
    <property type="entry name" value="(Trans)glycosidases"/>
    <property type="match status" value="1"/>
</dbReference>
<feature type="domain" description="GH18" evidence="1">
    <location>
        <begin position="29"/>
        <end position="339"/>
    </location>
</feature>
<organism evidence="2 3">
    <name type="scientific">Candidatus Taylorbacteria bacterium RIFCSPLOWO2_01_FULL_48_100</name>
    <dbReference type="NCBI Taxonomy" id="1802322"/>
    <lineage>
        <taxon>Bacteria</taxon>
        <taxon>Candidatus Tayloriibacteriota</taxon>
    </lineage>
</organism>
<dbReference type="Proteomes" id="UP000177797">
    <property type="component" value="Unassembled WGS sequence"/>
</dbReference>
<dbReference type="PROSITE" id="PS51910">
    <property type="entry name" value="GH18_2"/>
    <property type="match status" value="1"/>
</dbReference>
<proteinExistence type="predicted"/>
<dbReference type="InterPro" id="IPR001223">
    <property type="entry name" value="Glyco_hydro18_cat"/>
</dbReference>
<evidence type="ECO:0000313" key="2">
    <source>
        <dbReference type="EMBL" id="OHA34315.1"/>
    </source>
</evidence>
<dbReference type="SMART" id="SM00636">
    <property type="entry name" value="Glyco_18"/>
    <property type="match status" value="1"/>
</dbReference>
<dbReference type="Pfam" id="PF00704">
    <property type="entry name" value="Glyco_hydro_18"/>
    <property type="match status" value="1"/>
</dbReference>